<proteinExistence type="inferred from homology"/>
<dbReference type="PROSITE" id="PS01181">
    <property type="entry name" value="RIBOSOMAL_S21"/>
    <property type="match status" value="1"/>
</dbReference>
<dbReference type="RefSeq" id="WP_099336759.1">
    <property type="nucleotide sequence ID" value="NZ_MKGN01000001.1"/>
</dbReference>
<dbReference type="Proteomes" id="UP000222818">
    <property type="component" value="Unassembled WGS sequence"/>
</dbReference>
<evidence type="ECO:0000256" key="6">
    <source>
        <dbReference type="RuleBase" id="RU000667"/>
    </source>
</evidence>
<dbReference type="Pfam" id="PF01165">
    <property type="entry name" value="Ribosomal_S21"/>
    <property type="match status" value="1"/>
</dbReference>
<dbReference type="OrthoDB" id="9799244at2"/>
<name>A0A2G0V6U9_9PROT</name>
<organism evidence="7 9">
    <name type="scientific">Candidatus Tremblayella phenacoccinincola</name>
    <dbReference type="NCBI Taxonomy" id="1010676"/>
    <lineage>
        <taxon>Bacteria</taxon>
        <taxon>Pseudomonadati</taxon>
        <taxon>Pseudomonadota</taxon>
        <taxon>Betaproteobacteria</taxon>
        <taxon>Candidatus Tremblayella</taxon>
    </lineage>
</organism>
<protein>
    <recommendedName>
        <fullName evidence="4 5">Small ribosomal subunit protein bS21</fullName>
    </recommendedName>
</protein>
<dbReference type="InterPro" id="IPR018278">
    <property type="entry name" value="Ribosomal_bS21_CS"/>
</dbReference>
<evidence type="ECO:0000256" key="5">
    <source>
        <dbReference type="HAMAP-Rule" id="MF_00358"/>
    </source>
</evidence>
<evidence type="ECO:0000313" key="9">
    <source>
        <dbReference type="Proteomes" id="UP000222818"/>
    </source>
</evidence>
<dbReference type="InterPro" id="IPR038380">
    <property type="entry name" value="Ribosomal_bS21_sf"/>
</dbReference>
<comment type="caution">
    <text evidence="7">The sequence shown here is derived from an EMBL/GenBank/DDBJ whole genome shotgun (WGS) entry which is preliminary data.</text>
</comment>
<dbReference type="PRINTS" id="PR00976">
    <property type="entry name" value="RIBOSOMALS21"/>
</dbReference>
<sequence>MSIVIIKDVEPFEIAIRRFKRMVERSGLLSEVRSRLYYEKPTSERKRKKVTAARKHIKKS</sequence>
<dbReference type="PANTHER" id="PTHR21109:SF22">
    <property type="entry name" value="SMALL RIBOSOMAL SUBUNIT PROTEIN BS21"/>
    <property type="match status" value="1"/>
</dbReference>
<keyword evidence="9" id="KW-1185">Reference proteome</keyword>
<dbReference type="EMBL" id="MKGN01000019">
    <property type="protein sequence ID" value="PHN16189.1"/>
    <property type="molecule type" value="Genomic_DNA"/>
</dbReference>
<evidence type="ECO:0000256" key="3">
    <source>
        <dbReference type="ARBA" id="ARBA00023274"/>
    </source>
</evidence>
<dbReference type="AlphaFoldDB" id="A0A2G0V6U9"/>
<keyword evidence="2 5" id="KW-0689">Ribosomal protein</keyword>
<evidence type="ECO:0000313" key="8">
    <source>
        <dbReference type="EMBL" id="PHN16356.1"/>
    </source>
</evidence>
<keyword evidence="3 5" id="KW-0687">Ribonucleoprotein</keyword>
<evidence type="ECO:0000313" key="7">
    <source>
        <dbReference type="EMBL" id="PHN16189.1"/>
    </source>
</evidence>
<dbReference type="Gene3D" id="1.20.5.1150">
    <property type="entry name" value="Ribosomal protein S8"/>
    <property type="match status" value="1"/>
</dbReference>
<evidence type="ECO:0000256" key="2">
    <source>
        <dbReference type="ARBA" id="ARBA00022980"/>
    </source>
</evidence>
<dbReference type="GO" id="GO:0003735">
    <property type="term" value="F:structural constituent of ribosome"/>
    <property type="evidence" value="ECO:0007669"/>
    <property type="project" value="InterPro"/>
</dbReference>
<dbReference type="PANTHER" id="PTHR21109">
    <property type="entry name" value="MITOCHONDRIAL 28S RIBOSOMAL PROTEIN S21"/>
    <property type="match status" value="1"/>
</dbReference>
<evidence type="ECO:0000256" key="4">
    <source>
        <dbReference type="ARBA" id="ARBA00035135"/>
    </source>
</evidence>
<dbReference type="HAMAP" id="MF_00358">
    <property type="entry name" value="Ribosomal_bS21"/>
    <property type="match status" value="1"/>
</dbReference>
<dbReference type="GO" id="GO:1990904">
    <property type="term" value="C:ribonucleoprotein complex"/>
    <property type="evidence" value="ECO:0007669"/>
    <property type="project" value="UniProtKB-KW"/>
</dbReference>
<dbReference type="EMBL" id="MKGN01000001">
    <property type="protein sequence ID" value="PHN16356.1"/>
    <property type="molecule type" value="Genomic_DNA"/>
</dbReference>
<reference evidence="7 9" key="1">
    <citation type="journal article" date="2017" name="ISME J.">
        <title>Tremblaya phenacola PPER: an evolutionary beta-gammaproteobacterium collage.</title>
        <authorList>
            <person name="Gil R."/>
            <person name="Vargas-Chavez C."/>
            <person name="Lopez-Madrigal S."/>
            <person name="Santos-Garcia D."/>
            <person name="Latorre A."/>
            <person name="Moya A."/>
        </authorList>
    </citation>
    <scope>NUCLEOTIDE SEQUENCE [LARGE SCALE GENOMIC DNA]</scope>
    <source>
        <strain evidence="7 9">PPER</strain>
    </source>
</reference>
<dbReference type="InterPro" id="IPR001911">
    <property type="entry name" value="Ribosomal_bS21"/>
</dbReference>
<accession>A0A2G0V6U9</accession>
<dbReference type="GO" id="GO:0005840">
    <property type="term" value="C:ribosome"/>
    <property type="evidence" value="ECO:0007669"/>
    <property type="project" value="UniProtKB-KW"/>
</dbReference>
<comment type="similarity">
    <text evidence="1 5 6">Belongs to the bacterial ribosomal protein bS21 family.</text>
</comment>
<gene>
    <name evidence="7" type="primary">rpsU_C</name>
    <name evidence="5" type="synonym">rpsU</name>
    <name evidence="8" type="synonym">rpsU_A</name>
    <name evidence="8" type="ORF">TPPER_00001</name>
    <name evidence="7" type="ORF">TPPER_00182</name>
</gene>
<evidence type="ECO:0000256" key="1">
    <source>
        <dbReference type="ARBA" id="ARBA00006640"/>
    </source>
</evidence>
<dbReference type="NCBIfam" id="TIGR00030">
    <property type="entry name" value="S21p"/>
    <property type="match status" value="1"/>
</dbReference>
<dbReference type="GO" id="GO:0006412">
    <property type="term" value="P:translation"/>
    <property type="evidence" value="ECO:0007669"/>
    <property type="project" value="UniProtKB-UniRule"/>
</dbReference>